<accession>A0A9Q0KLA4</accession>
<evidence type="ECO:0000256" key="1">
    <source>
        <dbReference type="ARBA" id="ARBA00004477"/>
    </source>
</evidence>
<keyword evidence="6 8" id="KW-0472">Membrane</keyword>
<name>A0A9Q0KLA4_9MAGN</name>
<proteinExistence type="inferred from homology"/>
<dbReference type="AlphaFoldDB" id="A0A9Q0KLA4"/>
<dbReference type="PANTHER" id="PTHR14969">
    <property type="entry name" value="SPHINGOSINE-1-PHOSPHATE PHOSPHOHYDROLASE"/>
    <property type="match status" value="1"/>
</dbReference>
<dbReference type="Gene3D" id="1.20.144.10">
    <property type="entry name" value="Phosphatidic acid phosphatase type 2/haloperoxidase"/>
    <property type="match status" value="1"/>
</dbReference>
<dbReference type="EMBL" id="JAMYWD010000005">
    <property type="protein sequence ID" value="KAJ4972324.1"/>
    <property type="molecule type" value="Genomic_DNA"/>
</dbReference>
<feature type="transmembrane region" description="Helical" evidence="8">
    <location>
        <begin position="64"/>
        <end position="86"/>
    </location>
</feature>
<dbReference type="PROSITE" id="PS51257">
    <property type="entry name" value="PROKAR_LIPOPROTEIN"/>
    <property type="match status" value="1"/>
</dbReference>
<comment type="similarity">
    <text evidence="7">Belongs to the type 2 lipid phosphate phosphatase family.</text>
</comment>
<evidence type="ECO:0000256" key="4">
    <source>
        <dbReference type="ARBA" id="ARBA00022824"/>
    </source>
</evidence>
<evidence type="ECO:0000256" key="8">
    <source>
        <dbReference type="SAM" id="Phobius"/>
    </source>
</evidence>
<dbReference type="GO" id="GO:0005789">
    <property type="term" value="C:endoplasmic reticulum membrane"/>
    <property type="evidence" value="ECO:0007669"/>
    <property type="project" value="UniProtKB-SubCell"/>
</dbReference>
<evidence type="ECO:0000313" key="10">
    <source>
        <dbReference type="EMBL" id="KAJ4972324.1"/>
    </source>
</evidence>
<keyword evidence="4" id="KW-0256">Endoplasmic reticulum</keyword>
<protein>
    <recommendedName>
        <fullName evidence="9">Phosphatidic acid phosphatase type 2/haloperoxidase domain-containing protein</fullName>
    </recommendedName>
</protein>
<dbReference type="GO" id="GO:0042392">
    <property type="term" value="F:sphingosine-1-phosphate phosphatase activity"/>
    <property type="evidence" value="ECO:0007669"/>
    <property type="project" value="TreeGrafter"/>
</dbReference>
<feature type="transmembrane region" description="Helical" evidence="8">
    <location>
        <begin position="6"/>
        <end position="25"/>
    </location>
</feature>
<evidence type="ECO:0000256" key="7">
    <source>
        <dbReference type="ARBA" id="ARBA00038324"/>
    </source>
</evidence>
<dbReference type="InterPro" id="IPR000326">
    <property type="entry name" value="PAP2/HPO"/>
</dbReference>
<evidence type="ECO:0000256" key="6">
    <source>
        <dbReference type="ARBA" id="ARBA00023136"/>
    </source>
</evidence>
<keyword evidence="2 8" id="KW-0812">Transmembrane</keyword>
<comment type="caution">
    <text evidence="10">The sequence shown here is derived from an EMBL/GenBank/DDBJ whole genome shotgun (WGS) entry which is preliminary data.</text>
</comment>
<keyword evidence="11" id="KW-1185">Reference proteome</keyword>
<evidence type="ECO:0000259" key="9">
    <source>
        <dbReference type="SMART" id="SM00014"/>
    </source>
</evidence>
<evidence type="ECO:0000256" key="3">
    <source>
        <dbReference type="ARBA" id="ARBA00022801"/>
    </source>
</evidence>
<comment type="subcellular location">
    <subcellularLocation>
        <location evidence="1">Endoplasmic reticulum membrane</location>
        <topology evidence="1">Multi-pass membrane protein</topology>
    </subcellularLocation>
</comment>
<dbReference type="Proteomes" id="UP001141806">
    <property type="component" value="Unassembled WGS sequence"/>
</dbReference>
<keyword evidence="5 8" id="KW-1133">Transmembrane helix</keyword>
<feature type="transmembrane region" description="Helical" evidence="8">
    <location>
        <begin position="200"/>
        <end position="219"/>
    </location>
</feature>
<gene>
    <name evidence="10" type="ORF">NE237_005423</name>
</gene>
<dbReference type="CDD" id="cd03388">
    <property type="entry name" value="PAP2_SPPase1"/>
    <property type="match status" value="1"/>
</dbReference>
<sequence>MLRIPIWQVVFLSAILAWIVFSCYFKVTQKLRSLTQPWVTQRVIAETPLVLRIQSFQHRFLDTLFTALSCLVSVPFYTAFLPLLFWSGHCKFARQMTLLMALCDYVGNSIKDAVSAPRPNSPPVRRVTATKDERENALEYGLPSAHTLHTVCLAGYLLHYVLKSANITEATQVLMGVTMACLLVGLIALGRIYLGMHSAVDVLAGLVIGLVILPFWLKVHEYVDSFIISGQNVAYFWATFSILLLFAYPTPEHPTPSFEYHTAFNGVVLGFVTGIQKTYLQFHHEDIPHIFSPQLSFTAFVTKVLVGIPTILVVKFCWKSLAKWILPVVANTLGIPIRSSCYIPQLKSFVSDKDPDGNQKMFLFFSQDSFDVDTGIRLVQYAGLAWSVCDPIPSVFAYLGL</sequence>
<feature type="domain" description="Phosphatidic acid phosphatase type 2/haloperoxidase" evidence="9">
    <location>
        <begin position="93"/>
        <end position="217"/>
    </location>
</feature>
<evidence type="ECO:0000256" key="2">
    <source>
        <dbReference type="ARBA" id="ARBA00022692"/>
    </source>
</evidence>
<evidence type="ECO:0000256" key="5">
    <source>
        <dbReference type="ARBA" id="ARBA00022989"/>
    </source>
</evidence>
<keyword evidence="3" id="KW-0378">Hydrolase</keyword>
<dbReference type="SUPFAM" id="SSF48317">
    <property type="entry name" value="Acid phosphatase/Vanadium-dependent haloperoxidase"/>
    <property type="match status" value="1"/>
</dbReference>
<feature type="transmembrane region" description="Helical" evidence="8">
    <location>
        <begin position="297"/>
        <end position="318"/>
    </location>
</feature>
<evidence type="ECO:0000313" key="11">
    <source>
        <dbReference type="Proteomes" id="UP001141806"/>
    </source>
</evidence>
<reference evidence="10" key="1">
    <citation type="journal article" date="2023" name="Plant J.">
        <title>The genome of the king protea, Protea cynaroides.</title>
        <authorList>
            <person name="Chang J."/>
            <person name="Duong T.A."/>
            <person name="Schoeman C."/>
            <person name="Ma X."/>
            <person name="Roodt D."/>
            <person name="Barker N."/>
            <person name="Li Z."/>
            <person name="Van de Peer Y."/>
            <person name="Mizrachi E."/>
        </authorList>
    </citation>
    <scope>NUCLEOTIDE SEQUENCE</scope>
    <source>
        <tissue evidence="10">Young leaves</tissue>
    </source>
</reference>
<dbReference type="InterPro" id="IPR036938">
    <property type="entry name" value="PAP2/HPO_sf"/>
</dbReference>
<dbReference type="SMART" id="SM00014">
    <property type="entry name" value="acidPPc"/>
    <property type="match status" value="1"/>
</dbReference>
<feature type="transmembrane region" description="Helical" evidence="8">
    <location>
        <begin position="226"/>
        <end position="248"/>
    </location>
</feature>
<dbReference type="PANTHER" id="PTHR14969:SF28">
    <property type="entry name" value="DIHYDROSPHINGOSINE 1-PHOSPHATE PHOSPHATASE LCB3-RELATED"/>
    <property type="match status" value="1"/>
</dbReference>
<feature type="transmembrane region" description="Helical" evidence="8">
    <location>
        <begin position="173"/>
        <end position="194"/>
    </location>
</feature>
<dbReference type="OrthoDB" id="301434at2759"/>
<organism evidence="10 11">
    <name type="scientific">Protea cynaroides</name>
    <dbReference type="NCBI Taxonomy" id="273540"/>
    <lineage>
        <taxon>Eukaryota</taxon>
        <taxon>Viridiplantae</taxon>
        <taxon>Streptophyta</taxon>
        <taxon>Embryophyta</taxon>
        <taxon>Tracheophyta</taxon>
        <taxon>Spermatophyta</taxon>
        <taxon>Magnoliopsida</taxon>
        <taxon>Proteales</taxon>
        <taxon>Proteaceae</taxon>
        <taxon>Protea</taxon>
    </lineage>
</organism>
<dbReference type="Pfam" id="PF01569">
    <property type="entry name" value="PAP2"/>
    <property type="match status" value="1"/>
</dbReference>